<sequence>MSEDLSKWQSLAAQAKSGDLYLDNEAVARECLKACNDRLDHLRNMLAVADQTKNVAGFGDFDMAEQLRKQFLGQATGEDNSLDAVLNDHIKTVENMREVMRLSVSRLVGQDVDNAGNIKQ</sequence>
<dbReference type="Proteomes" id="UP001601442">
    <property type="component" value="Unassembled WGS sequence"/>
</dbReference>
<evidence type="ECO:0000313" key="1">
    <source>
        <dbReference type="EMBL" id="MFF0501618.1"/>
    </source>
</evidence>
<gene>
    <name evidence="1" type="ORF">ACFYU5_34875</name>
</gene>
<dbReference type="EMBL" id="JBIAMT010000010">
    <property type="protein sequence ID" value="MFF0501618.1"/>
    <property type="molecule type" value="Genomic_DNA"/>
</dbReference>
<protein>
    <submittedName>
        <fullName evidence="1">Uncharacterized protein</fullName>
    </submittedName>
</protein>
<reference evidence="1 2" key="1">
    <citation type="submission" date="2024-10" db="EMBL/GenBank/DDBJ databases">
        <title>The Natural Products Discovery Center: Release of the First 8490 Sequenced Strains for Exploring Actinobacteria Biosynthetic Diversity.</title>
        <authorList>
            <person name="Kalkreuter E."/>
            <person name="Kautsar S.A."/>
            <person name="Yang D."/>
            <person name="Bader C.D."/>
            <person name="Teijaro C.N."/>
            <person name="Fluegel L."/>
            <person name="Davis C.M."/>
            <person name="Simpson J.R."/>
            <person name="Lauterbach L."/>
            <person name="Steele A.D."/>
            <person name="Gui C."/>
            <person name="Meng S."/>
            <person name="Li G."/>
            <person name="Viehrig K."/>
            <person name="Ye F."/>
            <person name="Su P."/>
            <person name="Kiefer A.F."/>
            <person name="Nichols A."/>
            <person name="Cepeda A.J."/>
            <person name="Yan W."/>
            <person name="Fan B."/>
            <person name="Jiang Y."/>
            <person name="Adhikari A."/>
            <person name="Zheng C.-J."/>
            <person name="Schuster L."/>
            <person name="Cowan T.M."/>
            <person name="Smanski M.J."/>
            <person name="Chevrette M.G."/>
            <person name="De Carvalho L.P.S."/>
            <person name="Shen B."/>
        </authorList>
    </citation>
    <scope>NUCLEOTIDE SEQUENCE [LARGE SCALE GENOMIC DNA]</scope>
    <source>
        <strain evidence="1 2">NPDC004119</strain>
    </source>
</reference>
<organism evidence="1 2">
    <name type="scientific">Nocardia aobensis</name>
    <dbReference type="NCBI Taxonomy" id="257277"/>
    <lineage>
        <taxon>Bacteria</taxon>
        <taxon>Bacillati</taxon>
        <taxon>Actinomycetota</taxon>
        <taxon>Actinomycetes</taxon>
        <taxon>Mycobacteriales</taxon>
        <taxon>Nocardiaceae</taxon>
        <taxon>Nocardia</taxon>
    </lineage>
</organism>
<proteinExistence type="predicted"/>
<name>A0ABW6PEM2_9NOCA</name>
<evidence type="ECO:0000313" key="2">
    <source>
        <dbReference type="Proteomes" id="UP001601442"/>
    </source>
</evidence>
<dbReference type="RefSeq" id="WP_387401630.1">
    <property type="nucleotide sequence ID" value="NZ_JBIAMT010000010.1"/>
</dbReference>
<accession>A0ABW6PEM2</accession>
<keyword evidence="2" id="KW-1185">Reference proteome</keyword>
<comment type="caution">
    <text evidence="1">The sequence shown here is derived from an EMBL/GenBank/DDBJ whole genome shotgun (WGS) entry which is preliminary data.</text>
</comment>